<accession>A0A3N5AVK6</accession>
<proteinExistence type="predicted"/>
<dbReference type="InterPro" id="IPR024232">
    <property type="entry name" value="SpoIIIAH"/>
</dbReference>
<dbReference type="Gene3D" id="1.10.287.4300">
    <property type="entry name" value="Stage III sporulation protein AH-like"/>
    <property type="match status" value="1"/>
</dbReference>
<dbReference type="Proteomes" id="UP000282654">
    <property type="component" value="Unassembled WGS sequence"/>
</dbReference>
<comment type="caution">
    <text evidence="1">The sequence shown here is derived from an EMBL/GenBank/DDBJ whole genome shotgun (WGS) entry which is preliminary data.</text>
</comment>
<protein>
    <submittedName>
        <fullName evidence="1">Stage III sporulation protein AH</fullName>
    </submittedName>
</protein>
<dbReference type="InterPro" id="IPR038503">
    <property type="entry name" value="SpoIIIAH_sf"/>
</dbReference>
<reference evidence="1 2" key="1">
    <citation type="submission" date="2018-11" db="EMBL/GenBank/DDBJ databases">
        <title>Genomic Encyclopedia of Type Strains, Phase IV (KMG-IV): sequencing the most valuable type-strain genomes for metagenomic binning, comparative biology and taxonomic classification.</title>
        <authorList>
            <person name="Goeker M."/>
        </authorList>
    </citation>
    <scope>NUCLEOTIDE SEQUENCE [LARGE SCALE GENOMIC DNA]</scope>
    <source>
        <strain evidence="1 2">DSM 102936</strain>
    </source>
</reference>
<organism evidence="1 2">
    <name type="scientific">Thermodesulfitimonas autotrophica</name>
    <dbReference type="NCBI Taxonomy" id="1894989"/>
    <lineage>
        <taxon>Bacteria</taxon>
        <taxon>Bacillati</taxon>
        <taxon>Bacillota</taxon>
        <taxon>Clostridia</taxon>
        <taxon>Thermoanaerobacterales</taxon>
        <taxon>Thermoanaerobacteraceae</taxon>
        <taxon>Thermodesulfitimonas</taxon>
    </lineage>
</organism>
<dbReference type="EMBL" id="RKRE01000001">
    <property type="protein sequence ID" value="RPF49246.1"/>
    <property type="molecule type" value="Genomic_DNA"/>
</dbReference>
<name>A0A3N5AVK6_9THEO</name>
<dbReference type="RefSeq" id="WP_123926335.1">
    <property type="nucleotide sequence ID" value="NZ_RKRE01000001.1"/>
</dbReference>
<keyword evidence="2" id="KW-1185">Reference proteome</keyword>
<dbReference type="PROSITE" id="PS51257">
    <property type="entry name" value="PROKAR_LIPOPROTEIN"/>
    <property type="match status" value="1"/>
</dbReference>
<evidence type="ECO:0000313" key="1">
    <source>
        <dbReference type="EMBL" id="RPF49246.1"/>
    </source>
</evidence>
<evidence type="ECO:0000313" key="2">
    <source>
        <dbReference type="Proteomes" id="UP000282654"/>
    </source>
</evidence>
<gene>
    <name evidence="1" type="ORF">EDD75_0050</name>
</gene>
<dbReference type="Pfam" id="PF12685">
    <property type="entry name" value="SpoIIIAH"/>
    <property type="match status" value="1"/>
</dbReference>
<sequence length="175" mass="18966">MARFVLLPKRVVVGFVVLLLAGGVALTACGGWTATKDGARQAAGKVTVVSAPYQQEVKAPRDSFFVDYSLEREINRSRQLELLREIASGTATDEATRKRAQERLMVLSERAEKEARLEGILRAKGFKDAAVAIGEQSVTVIVPGRVPPEETTTIAALVYHTVGVPQEQVVILGHE</sequence>
<dbReference type="AlphaFoldDB" id="A0A3N5AVK6"/>
<dbReference type="OrthoDB" id="1680784at2"/>